<accession>A0A3P7J1Y8</accession>
<dbReference type="GO" id="GO:0015232">
    <property type="term" value="F:heme transmembrane transporter activity"/>
    <property type="evidence" value="ECO:0007669"/>
    <property type="project" value="InterPro"/>
</dbReference>
<feature type="transmembrane region" description="Helical" evidence="10">
    <location>
        <begin position="101"/>
        <end position="125"/>
    </location>
</feature>
<feature type="transmembrane region" description="Helical" evidence="10">
    <location>
        <begin position="64"/>
        <end position="81"/>
    </location>
</feature>
<evidence type="ECO:0000256" key="10">
    <source>
        <dbReference type="SAM" id="Phobius"/>
    </source>
</evidence>
<evidence type="ECO:0000256" key="4">
    <source>
        <dbReference type="ARBA" id="ARBA00022448"/>
    </source>
</evidence>
<evidence type="ECO:0000256" key="5">
    <source>
        <dbReference type="ARBA" id="ARBA00022692"/>
    </source>
</evidence>
<protein>
    <recommendedName>
        <fullName evidence="13">Heme transporter hrg-1</fullName>
    </recommendedName>
</protein>
<keyword evidence="8 10" id="KW-0472">Membrane</keyword>
<keyword evidence="4" id="KW-0813">Transport</keyword>
<dbReference type="PANTHER" id="PTHR31525:SF1">
    <property type="entry name" value="HEME TRANSPORTER HRG1"/>
    <property type="match status" value="1"/>
</dbReference>
<keyword evidence="7 10" id="KW-1133">Transmembrane helix</keyword>
<dbReference type="OrthoDB" id="5954402at2759"/>
<feature type="transmembrane region" description="Helical" evidence="10">
    <location>
        <begin position="145"/>
        <end position="166"/>
    </location>
</feature>
<evidence type="ECO:0000256" key="2">
    <source>
        <dbReference type="ARBA" id="ARBA00004337"/>
    </source>
</evidence>
<dbReference type="EMBL" id="UYYB01094466">
    <property type="protein sequence ID" value="VDM74403.1"/>
    <property type="molecule type" value="Genomic_DNA"/>
</dbReference>
<sequence>MTGYQIYRYDSITPYVDAYKKTPSASQGMCHLPIKVYIAIAILGMIAGYSAALCFGIQYHNFSATTMAFISGVAATVLLYMHLAFKKGKMIDWPRARFTCYLWAGWVTFVIAVIGLTASLIYAGVNHQTLTTKDQIFEGLQGENFWITSVWFFMLAKWTSMIGIFAKRYLNATLIPLSKTPPSPLSETSEIAKADPTF</sequence>
<feature type="transmembrane region" description="Helical" evidence="10">
    <location>
        <begin position="36"/>
        <end position="58"/>
    </location>
</feature>
<organism evidence="11 12">
    <name type="scientific">Strongylus vulgaris</name>
    <name type="common">Blood worm</name>
    <dbReference type="NCBI Taxonomy" id="40348"/>
    <lineage>
        <taxon>Eukaryota</taxon>
        <taxon>Metazoa</taxon>
        <taxon>Ecdysozoa</taxon>
        <taxon>Nematoda</taxon>
        <taxon>Chromadorea</taxon>
        <taxon>Rhabditida</taxon>
        <taxon>Rhabditina</taxon>
        <taxon>Rhabditomorpha</taxon>
        <taxon>Strongyloidea</taxon>
        <taxon>Strongylidae</taxon>
        <taxon>Strongylus</taxon>
    </lineage>
</organism>
<evidence type="ECO:0000256" key="8">
    <source>
        <dbReference type="ARBA" id="ARBA00023136"/>
    </source>
</evidence>
<reference evidence="11 12" key="1">
    <citation type="submission" date="2018-11" db="EMBL/GenBank/DDBJ databases">
        <authorList>
            <consortium name="Pathogen Informatics"/>
        </authorList>
    </citation>
    <scope>NUCLEOTIDE SEQUENCE [LARGE SCALE GENOMIC DNA]</scope>
</reference>
<evidence type="ECO:0000313" key="11">
    <source>
        <dbReference type="EMBL" id="VDM74403.1"/>
    </source>
</evidence>
<dbReference type="GO" id="GO:0005765">
    <property type="term" value="C:lysosomal membrane"/>
    <property type="evidence" value="ECO:0007669"/>
    <property type="project" value="UniProtKB-SubCell"/>
</dbReference>
<dbReference type="InterPro" id="IPR026218">
    <property type="entry name" value="HRG"/>
</dbReference>
<evidence type="ECO:0000256" key="9">
    <source>
        <dbReference type="ARBA" id="ARBA00023228"/>
    </source>
</evidence>
<evidence type="ECO:0000256" key="7">
    <source>
        <dbReference type="ARBA" id="ARBA00022989"/>
    </source>
</evidence>
<name>A0A3P7J1Y8_STRVU</name>
<dbReference type="GO" id="GO:0020037">
    <property type="term" value="F:heme binding"/>
    <property type="evidence" value="ECO:0007669"/>
    <property type="project" value="TreeGrafter"/>
</dbReference>
<evidence type="ECO:0000256" key="6">
    <source>
        <dbReference type="ARBA" id="ARBA00022753"/>
    </source>
</evidence>
<evidence type="ECO:0000256" key="3">
    <source>
        <dbReference type="ARBA" id="ARBA00006203"/>
    </source>
</evidence>
<dbReference type="Proteomes" id="UP000270094">
    <property type="component" value="Unassembled WGS sequence"/>
</dbReference>
<evidence type="ECO:0008006" key="13">
    <source>
        <dbReference type="Google" id="ProtNLM"/>
    </source>
</evidence>
<dbReference type="AlphaFoldDB" id="A0A3P7J1Y8"/>
<evidence type="ECO:0000256" key="1">
    <source>
        <dbReference type="ARBA" id="ARBA00004155"/>
    </source>
</evidence>
<dbReference type="PRINTS" id="PR02095">
    <property type="entry name" value="TRNSPORTRHRG"/>
</dbReference>
<comment type="subcellular location">
    <subcellularLocation>
        <location evidence="2">Endosome membrane</location>
        <topology evidence="2">Multi-pass membrane protein</topology>
    </subcellularLocation>
    <subcellularLocation>
        <location evidence="1">Lysosome membrane</location>
        <topology evidence="1">Multi-pass membrane protein</topology>
    </subcellularLocation>
</comment>
<keyword evidence="5 10" id="KW-0812">Transmembrane</keyword>
<dbReference type="GO" id="GO:0005886">
    <property type="term" value="C:plasma membrane"/>
    <property type="evidence" value="ECO:0007669"/>
    <property type="project" value="TreeGrafter"/>
</dbReference>
<proteinExistence type="inferred from homology"/>
<dbReference type="Pfam" id="PF16954">
    <property type="entry name" value="HRG"/>
    <property type="match status" value="1"/>
</dbReference>
<evidence type="ECO:0000313" key="12">
    <source>
        <dbReference type="Proteomes" id="UP000270094"/>
    </source>
</evidence>
<keyword evidence="12" id="KW-1185">Reference proteome</keyword>
<dbReference type="PANTHER" id="PTHR31525">
    <property type="entry name" value="HEME TRANSPORTER HRG1"/>
    <property type="match status" value="1"/>
</dbReference>
<dbReference type="GO" id="GO:0010008">
    <property type="term" value="C:endosome membrane"/>
    <property type="evidence" value="ECO:0007669"/>
    <property type="project" value="UniProtKB-SubCell"/>
</dbReference>
<keyword evidence="6" id="KW-0967">Endosome</keyword>
<comment type="similarity">
    <text evidence="3">Belongs to the HRG family.</text>
</comment>
<gene>
    <name evidence="11" type="ORF">SVUK_LOCUS9401</name>
</gene>
<keyword evidence="9" id="KW-0458">Lysosome</keyword>